<dbReference type="InterPro" id="IPR002915">
    <property type="entry name" value="DeoC/FbaB/LacD_aldolase"/>
</dbReference>
<dbReference type="AlphaFoldDB" id="A0A511ABY3"/>
<comment type="caution">
    <text evidence="1">The sequence shown here is derived from an EMBL/GenBank/DDBJ whole genome shotgun (WGS) entry which is preliminary data.</text>
</comment>
<dbReference type="Gene3D" id="3.20.20.70">
    <property type="entry name" value="Aldolase class I"/>
    <property type="match status" value="1"/>
</dbReference>
<dbReference type="SMART" id="SM01133">
    <property type="entry name" value="DeoC"/>
    <property type="match status" value="1"/>
</dbReference>
<dbReference type="GO" id="GO:0004332">
    <property type="term" value="F:fructose-bisphosphate aldolase activity"/>
    <property type="evidence" value="ECO:0007669"/>
    <property type="project" value="InterPro"/>
</dbReference>
<dbReference type="InterPro" id="IPR041720">
    <property type="entry name" value="FbaB-like"/>
</dbReference>
<dbReference type="InterPro" id="IPR050456">
    <property type="entry name" value="DeoC/FbaB_aldolase"/>
</dbReference>
<proteinExistence type="predicted"/>
<gene>
    <name evidence="1" type="ORF">MAE01_08600</name>
</gene>
<name>A0A511ABY3_9MICO</name>
<accession>A0A511ABY3</accession>
<dbReference type="PIRSF" id="PIRSF038992">
    <property type="entry name" value="Aldolase_Ia"/>
    <property type="match status" value="1"/>
</dbReference>
<dbReference type="Proteomes" id="UP000321225">
    <property type="component" value="Unassembled WGS sequence"/>
</dbReference>
<dbReference type="PANTHER" id="PTHR47916">
    <property type="entry name" value="FRUCTOSE-BISPHOSPHATE ALDOLASE CLASS 1"/>
    <property type="match status" value="1"/>
</dbReference>
<protein>
    <submittedName>
        <fullName evidence="1">Aldolase</fullName>
    </submittedName>
</protein>
<keyword evidence="2" id="KW-1185">Reference proteome</keyword>
<evidence type="ECO:0000313" key="1">
    <source>
        <dbReference type="EMBL" id="GEK85684.1"/>
    </source>
</evidence>
<dbReference type="EMBL" id="BJUW01000003">
    <property type="protein sequence ID" value="GEK85684.1"/>
    <property type="molecule type" value="Genomic_DNA"/>
</dbReference>
<evidence type="ECO:0000313" key="2">
    <source>
        <dbReference type="Proteomes" id="UP000321225"/>
    </source>
</evidence>
<dbReference type="PANTHER" id="PTHR47916:SF1">
    <property type="entry name" value="3-HYDROXY-5-PHOSPHONOOXYPENTANE-2,4-DIONE THIOLASE"/>
    <property type="match status" value="1"/>
</dbReference>
<sequence>MTTNTPRLNRLFANDGRCLDVAVDHGLTNEHSFLNGIEDMTRVVDALVAAGPDAIQLTPGMARHLQNLPGKEKPSLVMRTDSSNVYYDELPRFLFSQVLEGAVERAVALDATCVVVNLLLLPDQPELHHQSVTNVARVRRQCDLYGMPLMVEPLVMLPNSIAGGYQVDGDLTKITTLVRQGVELGADIIKADPCTDASDFHKVVETAAGIPVLVRGGGLASDQLVLDRSAEVMRQGAKGLVYGRNIIQHSNPVGMVKALMSIIHDDSTGDQAMSILQEHSAENTDAA</sequence>
<dbReference type="Pfam" id="PF01791">
    <property type="entry name" value="DeoC"/>
    <property type="match status" value="1"/>
</dbReference>
<dbReference type="OrthoDB" id="9771504at2"/>
<dbReference type="SUPFAM" id="SSF51569">
    <property type="entry name" value="Aldolase"/>
    <property type="match status" value="1"/>
</dbReference>
<reference evidence="1 2" key="1">
    <citation type="submission" date="2019-07" db="EMBL/GenBank/DDBJ databases">
        <title>Whole genome shotgun sequence of Microbacterium aerolatum NBRC 103071.</title>
        <authorList>
            <person name="Hosoyama A."/>
            <person name="Uohara A."/>
            <person name="Ohji S."/>
            <person name="Ichikawa N."/>
        </authorList>
    </citation>
    <scope>NUCLEOTIDE SEQUENCE [LARGE SCALE GENOMIC DNA]</scope>
    <source>
        <strain evidence="1 2">NBRC 103071</strain>
    </source>
</reference>
<dbReference type="InterPro" id="IPR013785">
    <property type="entry name" value="Aldolase_TIM"/>
</dbReference>
<dbReference type="RefSeq" id="WP_147038319.1">
    <property type="nucleotide sequence ID" value="NZ_BJUW01000003.1"/>
</dbReference>
<organism evidence="1 2">
    <name type="scientific">Microbacterium aerolatum</name>
    <dbReference type="NCBI Taxonomy" id="153731"/>
    <lineage>
        <taxon>Bacteria</taxon>
        <taxon>Bacillati</taxon>
        <taxon>Actinomycetota</taxon>
        <taxon>Actinomycetes</taxon>
        <taxon>Micrococcales</taxon>
        <taxon>Microbacteriaceae</taxon>
        <taxon>Microbacterium</taxon>
    </lineage>
</organism>